<sequence>MIYHGNRFKLKAGVTQEQIEEALELMHTQGREIPVVKSYLVGREFGSGGFDWGAVFALEDLDAYWDYLTHPAHTRTEREGMRLLERFEAYDITDDDDPDFAAKVAALQQRHRDTDPVLKDLLAELPVNTGVSAVPAAGSGAA</sequence>
<evidence type="ECO:0000313" key="3">
    <source>
        <dbReference type="Proteomes" id="UP000533598"/>
    </source>
</evidence>
<evidence type="ECO:0000313" key="2">
    <source>
        <dbReference type="EMBL" id="MBB4678154.1"/>
    </source>
</evidence>
<feature type="domain" description="Stress-response A/B barrel" evidence="1">
    <location>
        <begin position="2"/>
        <end position="92"/>
    </location>
</feature>
<name>A0A7W7CEP3_9PSEU</name>
<dbReference type="SMART" id="SM00886">
    <property type="entry name" value="Dabb"/>
    <property type="match status" value="1"/>
</dbReference>
<evidence type="ECO:0000259" key="1">
    <source>
        <dbReference type="PROSITE" id="PS51502"/>
    </source>
</evidence>
<dbReference type="InterPro" id="IPR013097">
    <property type="entry name" value="Dabb"/>
</dbReference>
<dbReference type="SUPFAM" id="SSF54909">
    <property type="entry name" value="Dimeric alpha+beta barrel"/>
    <property type="match status" value="1"/>
</dbReference>
<dbReference type="EMBL" id="JACHMH010000001">
    <property type="protein sequence ID" value="MBB4678154.1"/>
    <property type="molecule type" value="Genomic_DNA"/>
</dbReference>
<dbReference type="Gene3D" id="3.30.70.100">
    <property type="match status" value="1"/>
</dbReference>
<dbReference type="Pfam" id="PF07876">
    <property type="entry name" value="Dabb"/>
    <property type="match status" value="1"/>
</dbReference>
<dbReference type="RefSeq" id="WP_185004020.1">
    <property type="nucleotide sequence ID" value="NZ_BAAAUI010000086.1"/>
</dbReference>
<comment type="caution">
    <text evidence="2">The sequence shown here is derived from an EMBL/GenBank/DDBJ whole genome shotgun (WGS) entry which is preliminary data.</text>
</comment>
<protein>
    <recommendedName>
        <fullName evidence="1">Stress-response A/B barrel domain-containing protein</fullName>
    </recommendedName>
</protein>
<organism evidence="2 3">
    <name type="scientific">Crossiella cryophila</name>
    <dbReference type="NCBI Taxonomy" id="43355"/>
    <lineage>
        <taxon>Bacteria</taxon>
        <taxon>Bacillati</taxon>
        <taxon>Actinomycetota</taxon>
        <taxon>Actinomycetes</taxon>
        <taxon>Pseudonocardiales</taxon>
        <taxon>Pseudonocardiaceae</taxon>
        <taxon>Crossiella</taxon>
    </lineage>
</organism>
<keyword evidence="3" id="KW-1185">Reference proteome</keyword>
<dbReference type="AlphaFoldDB" id="A0A7W7CEP3"/>
<dbReference type="PROSITE" id="PS51502">
    <property type="entry name" value="S_R_A_B_BARREL"/>
    <property type="match status" value="1"/>
</dbReference>
<dbReference type="Proteomes" id="UP000533598">
    <property type="component" value="Unassembled WGS sequence"/>
</dbReference>
<accession>A0A7W7CEP3</accession>
<proteinExistence type="predicted"/>
<reference evidence="2 3" key="1">
    <citation type="submission" date="2020-08" db="EMBL/GenBank/DDBJ databases">
        <title>Sequencing the genomes of 1000 actinobacteria strains.</title>
        <authorList>
            <person name="Klenk H.-P."/>
        </authorList>
    </citation>
    <scope>NUCLEOTIDE SEQUENCE [LARGE SCALE GENOMIC DNA]</scope>
    <source>
        <strain evidence="2 3">DSM 44230</strain>
    </source>
</reference>
<gene>
    <name evidence="2" type="ORF">HNR67_004272</name>
</gene>
<dbReference type="InterPro" id="IPR011008">
    <property type="entry name" value="Dimeric_a/b-barrel"/>
</dbReference>